<name>A0A6L8T5S8_9FIRM</name>
<proteinExistence type="predicted"/>
<dbReference type="EMBL" id="WWVQ01000055">
    <property type="protein sequence ID" value="MZL34846.1"/>
    <property type="molecule type" value="Genomic_DNA"/>
</dbReference>
<evidence type="ECO:0000313" key="1">
    <source>
        <dbReference type="EMBL" id="MZL34846.1"/>
    </source>
</evidence>
<comment type="caution">
    <text evidence="1">The sequence shown here is derived from an EMBL/GenBank/DDBJ whole genome shotgun (WGS) entry which is preliminary data.</text>
</comment>
<dbReference type="AlphaFoldDB" id="A0A6L8T5S8"/>
<reference evidence="1 2" key="1">
    <citation type="journal article" date="2019" name="Nat. Med.">
        <title>A library of human gut bacterial isolates paired with longitudinal multiomics data enables mechanistic microbiome research.</title>
        <authorList>
            <person name="Poyet M."/>
            <person name="Groussin M."/>
            <person name="Gibbons S.M."/>
            <person name="Avila-Pacheco J."/>
            <person name="Jiang X."/>
            <person name="Kearney S.M."/>
            <person name="Perrotta A.R."/>
            <person name="Berdy B."/>
            <person name="Zhao S."/>
            <person name="Lieberman T.D."/>
            <person name="Swanson P.K."/>
            <person name="Smith M."/>
            <person name="Roesemann S."/>
            <person name="Alexander J.E."/>
            <person name="Rich S.A."/>
            <person name="Livny J."/>
            <person name="Vlamakis H."/>
            <person name="Clish C."/>
            <person name="Bullock K."/>
            <person name="Deik A."/>
            <person name="Scott J."/>
            <person name="Pierce K.A."/>
            <person name="Xavier R.J."/>
            <person name="Alm E.J."/>
        </authorList>
    </citation>
    <scope>NUCLEOTIDE SEQUENCE [LARGE SCALE GENOMIC DNA]</scope>
    <source>
        <strain evidence="1 2">BIOML-A1</strain>
    </source>
</reference>
<accession>A0A6L8T5S8</accession>
<evidence type="ECO:0000313" key="2">
    <source>
        <dbReference type="Proteomes" id="UP000477285"/>
    </source>
</evidence>
<protein>
    <submittedName>
        <fullName evidence="1">Uncharacterized protein</fullName>
    </submittedName>
</protein>
<gene>
    <name evidence="1" type="ORF">GT728_17025</name>
</gene>
<dbReference type="Proteomes" id="UP000477285">
    <property type="component" value="Unassembled WGS sequence"/>
</dbReference>
<organism evidence="1 2">
    <name type="scientific">Blautia wexlerae</name>
    <dbReference type="NCBI Taxonomy" id="418240"/>
    <lineage>
        <taxon>Bacteria</taxon>
        <taxon>Bacillati</taxon>
        <taxon>Bacillota</taxon>
        <taxon>Clostridia</taxon>
        <taxon>Lachnospirales</taxon>
        <taxon>Lachnospiraceae</taxon>
        <taxon>Blautia</taxon>
    </lineage>
</organism>
<dbReference type="RefSeq" id="WP_161234145.1">
    <property type="nucleotide sequence ID" value="NZ_WWVI01000053.1"/>
</dbReference>
<sequence length="105" mass="12367">MSYPTHLMHLAEQIDPFIFCHYLQDNKWKVIERKRTDIRIYQMDTKTDFYQIIIPLDKKLSDYTQAMYDAAETASSAENLPLEELIHLLLSKNCDTSADTPKNIR</sequence>